<keyword evidence="5 10" id="KW-0175">Coiled coil</keyword>
<evidence type="ECO:0000256" key="2">
    <source>
        <dbReference type="ARBA" id="ARBA00007508"/>
    </source>
</evidence>
<evidence type="ECO:0000256" key="9">
    <source>
        <dbReference type="ARBA" id="ARBA00031573"/>
    </source>
</evidence>
<evidence type="ECO:0000256" key="7">
    <source>
        <dbReference type="ARBA" id="ARBA00023212"/>
    </source>
</evidence>
<reference evidence="12 13" key="1">
    <citation type="submission" date="2018-04" db="EMBL/GenBank/DDBJ databases">
        <title>The genome of golden apple snail Pomacea canaliculata provides insight into stress tolerance and invasive adaptation.</title>
        <authorList>
            <person name="Liu C."/>
            <person name="Liu B."/>
            <person name="Ren Y."/>
            <person name="Zhang Y."/>
            <person name="Wang H."/>
            <person name="Li S."/>
            <person name="Jiang F."/>
            <person name="Yin L."/>
            <person name="Zhang G."/>
            <person name="Qian W."/>
            <person name="Fan W."/>
        </authorList>
    </citation>
    <scope>NUCLEOTIDE SEQUENCE [LARGE SCALE GENOMIC DNA]</scope>
    <source>
        <strain evidence="12">SZHN2017</strain>
        <tissue evidence="12">Muscle</tissue>
    </source>
</reference>
<evidence type="ECO:0000256" key="5">
    <source>
        <dbReference type="ARBA" id="ARBA00023054"/>
    </source>
</evidence>
<sequence length="342" mass="39352">MHLQQEANQKIAELAEKAHTEAIVNLDETTKSVYKENVRLTEALNYHMKEGDFLKKERERLTKETEKLKDEKEIKDLVVQEKIVQNKQQKELIKELQEKVQTLEKALSHVIQEFETEKQLITVNARTESEAARIELSKLQRVIEMKTKEMNKVKHLAKNILDQRTELERFFLESLEQVKQEIIANQTQYRRDAQAAYQQKMMAAHAGRGEYPKIRTFGNTETSTNSVFKDMEAAERLYGLTGKVDVGDLTWEQKEKVLRYLFARMNGMQQSSASFPKQPILPAIGNSNQSALKPTEETDEDTDKTFITQVNMDFKAVEALQSVIVNLGQAPQSAVKVQEAHV</sequence>
<comment type="similarity">
    <text evidence="2">Belongs to the BBOF1 family.</text>
</comment>
<evidence type="ECO:0000256" key="1">
    <source>
        <dbReference type="ARBA" id="ARBA00004120"/>
    </source>
</evidence>
<name>A0A2T7NWH8_POMCA</name>
<proteinExistence type="inferred from homology"/>
<evidence type="ECO:0000313" key="13">
    <source>
        <dbReference type="Proteomes" id="UP000245119"/>
    </source>
</evidence>
<keyword evidence="4" id="KW-0963">Cytoplasm</keyword>
<dbReference type="Pfam" id="PF14988">
    <property type="entry name" value="DUF4515"/>
    <property type="match status" value="1"/>
</dbReference>
<evidence type="ECO:0000259" key="11">
    <source>
        <dbReference type="Pfam" id="PF14988"/>
    </source>
</evidence>
<comment type="caution">
    <text evidence="12">The sequence shown here is derived from an EMBL/GenBank/DDBJ whole genome shotgun (WGS) entry which is preliminary data.</text>
</comment>
<keyword evidence="8" id="KW-0966">Cell projection</keyword>
<dbReference type="PANTHER" id="PTHR14845:SF5">
    <property type="entry name" value="BASAL BODY-ORIENTATION FACTOR 1"/>
    <property type="match status" value="1"/>
</dbReference>
<evidence type="ECO:0000256" key="3">
    <source>
        <dbReference type="ARBA" id="ARBA00015392"/>
    </source>
</evidence>
<evidence type="ECO:0000256" key="6">
    <source>
        <dbReference type="ARBA" id="ARBA00023069"/>
    </source>
</evidence>
<dbReference type="STRING" id="400727.A0A2T7NWH8"/>
<feature type="coiled-coil region" evidence="10">
    <location>
        <begin position="51"/>
        <end position="192"/>
    </location>
</feature>
<keyword evidence="13" id="KW-1185">Reference proteome</keyword>
<evidence type="ECO:0000313" key="12">
    <source>
        <dbReference type="EMBL" id="PVD25506.1"/>
    </source>
</evidence>
<protein>
    <recommendedName>
        <fullName evidence="3">Basal body-orientation factor 1</fullName>
    </recommendedName>
    <alternativeName>
        <fullName evidence="9">Coiled-coil domain-containing protein 176</fullName>
    </alternativeName>
</protein>
<keyword evidence="7" id="KW-0206">Cytoskeleton</keyword>
<gene>
    <name evidence="12" type="ORF">C0Q70_13162</name>
</gene>
<dbReference type="InterPro" id="IPR032777">
    <property type="entry name" value="DUF4515"/>
</dbReference>
<dbReference type="OrthoDB" id="441129at2759"/>
<evidence type="ECO:0000256" key="4">
    <source>
        <dbReference type="ARBA" id="ARBA00022490"/>
    </source>
</evidence>
<keyword evidence="6" id="KW-0969">Cilium</keyword>
<evidence type="ECO:0000256" key="8">
    <source>
        <dbReference type="ARBA" id="ARBA00023273"/>
    </source>
</evidence>
<evidence type="ECO:0000256" key="10">
    <source>
        <dbReference type="SAM" id="Coils"/>
    </source>
</evidence>
<dbReference type="Proteomes" id="UP000245119">
    <property type="component" value="Linkage Group LG8"/>
</dbReference>
<accession>A0A2T7NWH8</accession>
<dbReference type="AlphaFoldDB" id="A0A2T7NWH8"/>
<organism evidence="12 13">
    <name type="scientific">Pomacea canaliculata</name>
    <name type="common">Golden apple snail</name>
    <dbReference type="NCBI Taxonomy" id="400727"/>
    <lineage>
        <taxon>Eukaryota</taxon>
        <taxon>Metazoa</taxon>
        <taxon>Spiralia</taxon>
        <taxon>Lophotrochozoa</taxon>
        <taxon>Mollusca</taxon>
        <taxon>Gastropoda</taxon>
        <taxon>Caenogastropoda</taxon>
        <taxon>Architaenioglossa</taxon>
        <taxon>Ampullarioidea</taxon>
        <taxon>Ampullariidae</taxon>
        <taxon>Pomacea</taxon>
    </lineage>
</organism>
<feature type="domain" description="DUF4515" evidence="11">
    <location>
        <begin position="4"/>
        <end position="77"/>
    </location>
</feature>
<dbReference type="PANTHER" id="PTHR14845">
    <property type="entry name" value="COILED-COIL DOMAIN-CONTAINING 166"/>
    <property type="match status" value="1"/>
</dbReference>
<comment type="subcellular location">
    <subcellularLocation>
        <location evidence="1">Cytoplasm</location>
        <location evidence="1">Cytoskeleton</location>
        <location evidence="1">Cilium basal body</location>
    </subcellularLocation>
</comment>
<dbReference type="EMBL" id="PZQS01000008">
    <property type="protein sequence ID" value="PVD25506.1"/>
    <property type="molecule type" value="Genomic_DNA"/>
</dbReference>